<organism evidence="2 3">
    <name type="scientific">Neolecta irregularis (strain DAH-3)</name>
    <dbReference type="NCBI Taxonomy" id="1198029"/>
    <lineage>
        <taxon>Eukaryota</taxon>
        <taxon>Fungi</taxon>
        <taxon>Dikarya</taxon>
        <taxon>Ascomycota</taxon>
        <taxon>Taphrinomycotina</taxon>
        <taxon>Neolectales</taxon>
        <taxon>Neolectaceae</taxon>
        <taxon>Neolecta</taxon>
    </lineage>
</organism>
<dbReference type="PANTHER" id="PTHR43677">
    <property type="entry name" value="SHORT-CHAIN DEHYDROGENASE/REDUCTASE"/>
    <property type="match status" value="1"/>
</dbReference>
<gene>
    <name evidence="2" type="ORF">NEOLI_003513</name>
</gene>
<reference evidence="2 3" key="1">
    <citation type="submission" date="2016-04" db="EMBL/GenBank/DDBJ databases">
        <title>Evolutionary innovation and constraint leading to complex multicellularity in the Ascomycota.</title>
        <authorList>
            <person name="Cisse O."/>
            <person name="Nguyen A."/>
            <person name="Hewitt D.A."/>
            <person name="Jedd G."/>
            <person name="Stajich J.E."/>
        </authorList>
    </citation>
    <scope>NUCLEOTIDE SEQUENCE [LARGE SCALE GENOMIC DNA]</scope>
    <source>
        <strain evidence="2 3">DAH-3</strain>
    </source>
</reference>
<dbReference type="PROSITE" id="PS01162">
    <property type="entry name" value="QOR_ZETA_CRYSTAL"/>
    <property type="match status" value="1"/>
</dbReference>
<proteinExistence type="predicted"/>
<dbReference type="SUPFAM" id="SSF50129">
    <property type="entry name" value="GroES-like"/>
    <property type="match status" value="1"/>
</dbReference>
<dbReference type="InterPro" id="IPR036291">
    <property type="entry name" value="NAD(P)-bd_dom_sf"/>
</dbReference>
<dbReference type="GO" id="GO:0005739">
    <property type="term" value="C:mitochondrion"/>
    <property type="evidence" value="ECO:0007669"/>
    <property type="project" value="TreeGrafter"/>
</dbReference>
<dbReference type="Gene3D" id="3.90.180.10">
    <property type="entry name" value="Medium-chain alcohol dehydrogenases, catalytic domain"/>
    <property type="match status" value="1"/>
</dbReference>
<dbReference type="SUPFAM" id="SSF51735">
    <property type="entry name" value="NAD(P)-binding Rossmann-fold domains"/>
    <property type="match status" value="1"/>
</dbReference>
<dbReference type="OMA" id="CDIRGVF"/>
<dbReference type="InterPro" id="IPR002364">
    <property type="entry name" value="Quin_OxRdtase/zeta-crystal_CS"/>
</dbReference>
<dbReference type="InterPro" id="IPR011032">
    <property type="entry name" value="GroES-like_sf"/>
</dbReference>
<name>A0A1U7LUD4_NEOID</name>
<feature type="domain" description="Enoyl reductase (ER)" evidence="1">
    <location>
        <begin position="11"/>
        <end position="319"/>
    </location>
</feature>
<dbReference type="Gene3D" id="3.40.50.720">
    <property type="entry name" value="NAD(P)-binding Rossmann-like Domain"/>
    <property type="match status" value="1"/>
</dbReference>
<dbReference type="GO" id="GO:0008270">
    <property type="term" value="F:zinc ion binding"/>
    <property type="evidence" value="ECO:0007669"/>
    <property type="project" value="InterPro"/>
</dbReference>
<keyword evidence="3" id="KW-1185">Reference proteome</keyword>
<dbReference type="PANTHER" id="PTHR43677:SF4">
    <property type="entry name" value="QUINONE OXIDOREDUCTASE-LIKE PROTEIN 2"/>
    <property type="match status" value="1"/>
</dbReference>
<dbReference type="STRING" id="1198029.A0A1U7LUD4"/>
<dbReference type="OrthoDB" id="10257049at2759"/>
<dbReference type="Proteomes" id="UP000186594">
    <property type="component" value="Unassembled WGS sequence"/>
</dbReference>
<dbReference type="InterPro" id="IPR020843">
    <property type="entry name" value="ER"/>
</dbReference>
<protein>
    <submittedName>
        <fullName evidence="2">Quinone oxidoreductase-like protein 2</fullName>
    </submittedName>
</protein>
<dbReference type="Pfam" id="PF08240">
    <property type="entry name" value="ADH_N"/>
    <property type="match status" value="1"/>
</dbReference>
<sequence>MKAIQLNEYVKTPFDLKISDIPDPVQGDDNVIVQIKAASANFYDLLQIKGKYQTQPQFPWIAGGEFAGVVLSAPVNHKYKKGDRVFGYGQGAFAEKISVLEHVIFPIPQGWSFEDASGLFLTAPTGYTALVDRARLKKGETCLVHAAAGGVGLVAVQVAKALGATVIATASTEKKLQVAKRFGADHLVNYTEKDWTEQVRRCTPNNKGVDVVYDPVGLVDKSLKCIAWKGRIVVIGFAAGNIEKVALNRVLLKNCSLVGFYWGGYHLYELETVWDDILKLIAAKKLCGIAFEKVYKSLENVPAALNAIATRESWGKVVIRVNEQNDIPSKL</sequence>
<evidence type="ECO:0000313" key="2">
    <source>
        <dbReference type="EMBL" id="OLL26286.1"/>
    </source>
</evidence>
<dbReference type="InterPro" id="IPR013154">
    <property type="entry name" value="ADH-like_N"/>
</dbReference>
<dbReference type="GO" id="GO:0016491">
    <property type="term" value="F:oxidoreductase activity"/>
    <property type="evidence" value="ECO:0007669"/>
    <property type="project" value="InterPro"/>
</dbReference>
<dbReference type="Pfam" id="PF00107">
    <property type="entry name" value="ADH_zinc_N"/>
    <property type="match status" value="1"/>
</dbReference>
<evidence type="ECO:0000259" key="1">
    <source>
        <dbReference type="SMART" id="SM00829"/>
    </source>
</evidence>
<dbReference type="EMBL" id="LXFE01000208">
    <property type="protein sequence ID" value="OLL26286.1"/>
    <property type="molecule type" value="Genomic_DNA"/>
</dbReference>
<dbReference type="InterPro" id="IPR051397">
    <property type="entry name" value="Zn-ADH-like_protein"/>
</dbReference>
<dbReference type="AlphaFoldDB" id="A0A1U7LUD4"/>
<accession>A0A1U7LUD4</accession>
<dbReference type="CDD" id="cd08241">
    <property type="entry name" value="QOR1"/>
    <property type="match status" value="1"/>
</dbReference>
<dbReference type="SMART" id="SM00829">
    <property type="entry name" value="PKS_ER"/>
    <property type="match status" value="1"/>
</dbReference>
<evidence type="ECO:0000313" key="3">
    <source>
        <dbReference type="Proteomes" id="UP000186594"/>
    </source>
</evidence>
<dbReference type="InterPro" id="IPR013149">
    <property type="entry name" value="ADH-like_C"/>
</dbReference>
<comment type="caution">
    <text evidence="2">The sequence shown here is derived from an EMBL/GenBank/DDBJ whole genome shotgun (WGS) entry which is preliminary data.</text>
</comment>